<sequence length="64" mass="6711">MLVTAVFIRSSAQRLSTATAAGGAMLSSASLTPAAILFKKSIPIMEIPTFAMASDPYKHLTVQV</sequence>
<dbReference type="Proteomes" id="UP001527882">
    <property type="component" value="Unassembled WGS sequence"/>
</dbReference>
<keyword evidence="2" id="KW-1185">Reference proteome</keyword>
<gene>
    <name evidence="1" type="ORF">O9H85_17625</name>
</gene>
<name>A0ABT4QBF4_9BACL</name>
<reference evidence="1 2" key="1">
    <citation type="submission" date="2022-12" db="EMBL/GenBank/DDBJ databases">
        <title>Draft genome sequence of Paenibacillus sp. dW9.</title>
        <authorList>
            <person name="Choi E.-W."/>
            <person name="Kim D.-U."/>
        </authorList>
    </citation>
    <scope>NUCLEOTIDE SEQUENCE [LARGE SCALE GENOMIC DNA]</scope>
    <source>
        <strain evidence="2">dW9</strain>
    </source>
</reference>
<evidence type="ECO:0000313" key="1">
    <source>
        <dbReference type="EMBL" id="MCZ8514215.1"/>
    </source>
</evidence>
<evidence type="ECO:0000313" key="2">
    <source>
        <dbReference type="Proteomes" id="UP001527882"/>
    </source>
</evidence>
<comment type="caution">
    <text evidence="1">The sequence shown here is derived from an EMBL/GenBank/DDBJ whole genome shotgun (WGS) entry which is preliminary data.</text>
</comment>
<evidence type="ECO:0008006" key="3">
    <source>
        <dbReference type="Google" id="ProtNLM"/>
    </source>
</evidence>
<organism evidence="1 2">
    <name type="scientific">Paenibacillus gyeongsangnamensis</name>
    <dbReference type="NCBI Taxonomy" id="3388067"/>
    <lineage>
        <taxon>Bacteria</taxon>
        <taxon>Bacillati</taxon>
        <taxon>Bacillota</taxon>
        <taxon>Bacilli</taxon>
        <taxon>Bacillales</taxon>
        <taxon>Paenibacillaceae</taxon>
        <taxon>Paenibacillus</taxon>
    </lineage>
</organism>
<dbReference type="EMBL" id="JAQAGZ010000011">
    <property type="protein sequence ID" value="MCZ8514215.1"/>
    <property type="molecule type" value="Genomic_DNA"/>
</dbReference>
<protein>
    <recommendedName>
        <fullName evidence="3">Secreted protein</fullName>
    </recommendedName>
</protein>
<proteinExistence type="predicted"/>
<accession>A0ABT4QBF4</accession>
<dbReference type="RefSeq" id="WP_269882742.1">
    <property type="nucleotide sequence ID" value="NZ_JAQAGZ010000011.1"/>
</dbReference>